<gene>
    <name evidence="1" type="ORF">ODALV1_LOCUS15479</name>
</gene>
<dbReference type="InterPro" id="IPR032675">
    <property type="entry name" value="LRR_dom_sf"/>
</dbReference>
<sequence length="526" mass="60642">MWFKRHQNPLLTFLLKCSNIFWQSWITIKIPCYLIDWFTPSHQWKAIIHDLLEEKCLKRKFDGCPKVNLVEKDTKKELVILCPSVILERTGNPFPSSSLNVTNIILDDLDVHTDHPYLEQLCHPHYHKGQKVHLEKFISKFGNHLTSLALHGLITSSDVVVNILRHLTNLKTLTVSPIHLTDEEYRTLPELCNLNRLELTKNGFDKPWPWGVQKELEVTTWFFSAYSNQLKKLELNLRTSADPQQIPGGTISEHGGAFNPFGNLEELEITGPIDFFRCRISSPPLKLLIIKGPMKIDAKSLMLFIQKFSRTLERLDLDFEWNNLLPVDLFPLPERKYCLGTVADKGKLFQFAKCWVVQESIIGRPSQPNEEIRNRELMKIHGELLSIPIPKDSFQNLKCFSVAYPNADAESRIIKEVFLVKYPALEKLRLILFGGIPSKQERVQMCYERMRTGVSPLAAEQYVNERYNCFLCRQAHKSLNFLCGVDYWKFCSGLKRISVVVPQETGNAKDFVSSITKDEKESANKA</sequence>
<dbReference type="Gene3D" id="3.80.10.10">
    <property type="entry name" value="Ribonuclease Inhibitor"/>
    <property type="match status" value="1"/>
</dbReference>
<accession>A0ABP1QVB9</accession>
<proteinExistence type="predicted"/>
<comment type="caution">
    <text evidence="1">The sequence shown here is derived from an EMBL/GenBank/DDBJ whole genome shotgun (WGS) entry which is preliminary data.</text>
</comment>
<dbReference type="SUPFAM" id="SSF52047">
    <property type="entry name" value="RNI-like"/>
    <property type="match status" value="1"/>
</dbReference>
<protein>
    <submittedName>
        <fullName evidence="1">Uncharacterized protein</fullName>
    </submittedName>
</protein>
<name>A0ABP1QVB9_9HEXA</name>
<keyword evidence="2" id="KW-1185">Reference proteome</keyword>
<dbReference type="Proteomes" id="UP001642540">
    <property type="component" value="Unassembled WGS sequence"/>
</dbReference>
<organism evidence="1 2">
    <name type="scientific">Orchesella dallaii</name>
    <dbReference type="NCBI Taxonomy" id="48710"/>
    <lineage>
        <taxon>Eukaryota</taxon>
        <taxon>Metazoa</taxon>
        <taxon>Ecdysozoa</taxon>
        <taxon>Arthropoda</taxon>
        <taxon>Hexapoda</taxon>
        <taxon>Collembola</taxon>
        <taxon>Entomobryomorpha</taxon>
        <taxon>Entomobryoidea</taxon>
        <taxon>Orchesellidae</taxon>
        <taxon>Orchesellinae</taxon>
        <taxon>Orchesella</taxon>
    </lineage>
</organism>
<evidence type="ECO:0000313" key="2">
    <source>
        <dbReference type="Proteomes" id="UP001642540"/>
    </source>
</evidence>
<reference evidence="1 2" key="1">
    <citation type="submission" date="2024-08" db="EMBL/GenBank/DDBJ databases">
        <authorList>
            <person name="Cucini C."/>
            <person name="Frati F."/>
        </authorList>
    </citation>
    <scope>NUCLEOTIDE SEQUENCE [LARGE SCALE GENOMIC DNA]</scope>
</reference>
<dbReference type="EMBL" id="CAXLJM020000048">
    <property type="protein sequence ID" value="CAL8112090.1"/>
    <property type="molecule type" value="Genomic_DNA"/>
</dbReference>
<evidence type="ECO:0000313" key="1">
    <source>
        <dbReference type="EMBL" id="CAL8112090.1"/>
    </source>
</evidence>